<accession>A0ABT0J512</accession>
<dbReference type="Gene3D" id="3.90.850.10">
    <property type="entry name" value="Fumarylacetoacetase-like, C-terminal domain"/>
    <property type="match status" value="1"/>
</dbReference>
<dbReference type="Pfam" id="PF01557">
    <property type="entry name" value="FAA_hydrolase"/>
    <property type="match status" value="1"/>
</dbReference>
<dbReference type="InterPro" id="IPR036663">
    <property type="entry name" value="Fumarylacetoacetase_C_sf"/>
</dbReference>
<dbReference type="RefSeq" id="WP_416344427.1">
    <property type="nucleotide sequence ID" value="NZ_JALQCY010000003.1"/>
</dbReference>
<comment type="caution">
    <text evidence="4">The sequence shown here is derived from an EMBL/GenBank/DDBJ whole genome shotgun (WGS) entry which is preliminary data.</text>
</comment>
<reference evidence="4 5" key="1">
    <citation type="submission" date="2022-02" db="EMBL/GenBank/DDBJ databases">
        <title>The car tank lid bacteriome: a reservoir of bacteria with potential in bioremediation of fuel.</title>
        <authorList>
            <person name="Vidal-Verdu A."/>
            <person name="Gomez-Martinez D."/>
            <person name="Latorre-Perez A."/>
            <person name="Pereto J."/>
            <person name="Porcar M."/>
        </authorList>
    </citation>
    <scope>NUCLEOTIDE SEQUENCE [LARGE SCALE GENOMIC DNA]</scope>
    <source>
        <strain evidence="4 5">4D.3</strain>
    </source>
</reference>
<evidence type="ECO:0000256" key="2">
    <source>
        <dbReference type="ARBA" id="ARBA00022723"/>
    </source>
</evidence>
<evidence type="ECO:0000313" key="5">
    <source>
        <dbReference type="Proteomes" id="UP001651050"/>
    </source>
</evidence>
<dbReference type="EMBL" id="JALQCY010000003">
    <property type="protein sequence ID" value="MCK9794590.1"/>
    <property type="molecule type" value="Genomic_DNA"/>
</dbReference>
<keyword evidence="4" id="KW-0378">Hydrolase</keyword>
<feature type="domain" description="Fumarylacetoacetase-like C-terminal" evidence="3">
    <location>
        <begin position="79"/>
        <end position="281"/>
    </location>
</feature>
<dbReference type="SUPFAM" id="SSF56529">
    <property type="entry name" value="FAH"/>
    <property type="match status" value="1"/>
</dbReference>
<name>A0ABT0J512_9MICO</name>
<keyword evidence="2" id="KW-0479">Metal-binding</keyword>
<evidence type="ECO:0000313" key="4">
    <source>
        <dbReference type="EMBL" id="MCK9794590.1"/>
    </source>
</evidence>
<evidence type="ECO:0000256" key="1">
    <source>
        <dbReference type="ARBA" id="ARBA00010211"/>
    </source>
</evidence>
<dbReference type="GO" id="GO:0016787">
    <property type="term" value="F:hydrolase activity"/>
    <property type="evidence" value="ECO:0007669"/>
    <property type="project" value="UniProtKB-KW"/>
</dbReference>
<keyword evidence="5" id="KW-1185">Reference proteome</keyword>
<sequence>MQLLRLGPVGQEIPAVTHDGTTYDLRPLTADTGGDIDGGFLAADGVARTRAALAAGELPVLDGADGLRRGAPIARPTAVVCVGQNYAAHARESGAEPPRLPIIFFKHPNTVVGPDDTVPIPPGAEKVDWEVELAIVVGKQAGYLSSVDEALDHVAGYTVVDDVSERAWQLDDSLGQWSKGKCGPGFLPTGPALVPVDEVDPGALRLRSSVNGEPRQDSSTTDMIFGVAEIVHHLSQYMTLEPGDLICTGTPEGVALSGRFPYLADGDVVEVEIDGLGRQRHAFAAARVPAAAAAQG</sequence>
<evidence type="ECO:0000259" key="3">
    <source>
        <dbReference type="Pfam" id="PF01557"/>
    </source>
</evidence>
<dbReference type="PANTHER" id="PTHR42796:SF4">
    <property type="entry name" value="FUMARYLACETOACETATE HYDROLASE DOMAIN-CONTAINING PROTEIN 2A"/>
    <property type="match status" value="1"/>
</dbReference>
<dbReference type="PANTHER" id="PTHR42796">
    <property type="entry name" value="FUMARYLACETOACETATE HYDROLASE DOMAIN-CONTAINING PROTEIN 2A-RELATED"/>
    <property type="match status" value="1"/>
</dbReference>
<dbReference type="InterPro" id="IPR011234">
    <property type="entry name" value="Fumarylacetoacetase-like_C"/>
</dbReference>
<comment type="similarity">
    <text evidence="1">Belongs to the FAH family.</text>
</comment>
<protein>
    <submittedName>
        <fullName evidence="4">Fumarylacetoacetate hydrolase family protein</fullName>
    </submittedName>
</protein>
<organism evidence="4 5">
    <name type="scientific">Isoptericola peretonis</name>
    <dbReference type="NCBI Taxonomy" id="2918523"/>
    <lineage>
        <taxon>Bacteria</taxon>
        <taxon>Bacillati</taxon>
        <taxon>Actinomycetota</taxon>
        <taxon>Actinomycetes</taxon>
        <taxon>Micrococcales</taxon>
        <taxon>Promicromonosporaceae</taxon>
        <taxon>Isoptericola</taxon>
    </lineage>
</organism>
<dbReference type="InterPro" id="IPR051121">
    <property type="entry name" value="FAH"/>
</dbReference>
<gene>
    <name evidence="4" type="ORF">M1843_12620</name>
</gene>
<dbReference type="Proteomes" id="UP001651050">
    <property type="component" value="Unassembled WGS sequence"/>
</dbReference>
<proteinExistence type="inferred from homology"/>